<evidence type="ECO:0000256" key="2">
    <source>
        <dbReference type="SAM" id="MobiDB-lite"/>
    </source>
</evidence>
<gene>
    <name evidence="4" type="ORF">B9R14_02585</name>
</gene>
<sequence length="308" mass="34895">MMKKSKKFIMLVLLISIVVQGLMGNITYSQNNSKDHTEKLFSDITNHWAKESINFLAEKDYVSGYVTDEGYVIKPDSKITRAGYLAVLLKTKKLEVIKEKTKEFTDIKDNNWFKEMVDIASSNGILEGYPDGSFKPNNPITRAEIAALLVKLNNWTLDELNLTIDNFIDVEKNSWFYSPVMICKERGIINGYSDKSFKPHNYASRGEAFTLVANYVKSLNSTELDREEIPAAPESAPENEPENTHQTVPTPTSTPTPRSNKSSGTSPKKNETSDLEIYVYNNNQEPLKKSGNNCNSKRQEFERNIGKK</sequence>
<evidence type="ECO:0000256" key="1">
    <source>
        <dbReference type="ARBA" id="ARBA00022737"/>
    </source>
</evidence>
<accession>A0A2S8R7J9</accession>
<dbReference type="InterPro" id="IPR051465">
    <property type="entry name" value="Cell_Envelope_Struct_Comp"/>
</dbReference>
<dbReference type="Proteomes" id="UP000239720">
    <property type="component" value="Unassembled WGS sequence"/>
</dbReference>
<evidence type="ECO:0000313" key="4">
    <source>
        <dbReference type="EMBL" id="PQQ65763.1"/>
    </source>
</evidence>
<dbReference type="EMBL" id="NEMB01000003">
    <property type="protein sequence ID" value="PQQ65763.1"/>
    <property type="molecule type" value="Genomic_DNA"/>
</dbReference>
<dbReference type="Pfam" id="PF00395">
    <property type="entry name" value="SLH"/>
    <property type="match status" value="3"/>
</dbReference>
<feature type="compositionally biased region" description="Basic and acidic residues" evidence="2">
    <location>
        <begin position="297"/>
        <end position="308"/>
    </location>
</feature>
<dbReference type="PANTHER" id="PTHR43308:SF5">
    <property type="entry name" value="S-LAYER PROTEIN _ PEPTIDOGLYCAN ENDO-BETA-N-ACETYLGLUCOSAMINIDASE"/>
    <property type="match status" value="1"/>
</dbReference>
<evidence type="ECO:0000313" key="5">
    <source>
        <dbReference type="Proteomes" id="UP000239720"/>
    </source>
</evidence>
<dbReference type="InterPro" id="IPR001119">
    <property type="entry name" value="SLH_dom"/>
</dbReference>
<name>A0A2S8R7J9_9FIRM</name>
<dbReference type="OrthoDB" id="1734555at2"/>
<feature type="compositionally biased region" description="Polar residues" evidence="2">
    <location>
        <begin position="280"/>
        <end position="296"/>
    </location>
</feature>
<feature type="domain" description="SLH" evidence="3">
    <location>
        <begin position="36"/>
        <end position="99"/>
    </location>
</feature>
<protein>
    <recommendedName>
        <fullName evidence="3">SLH domain-containing protein</fullName>
    </recommendedName>
</protein>
<organism evidence="4 5">
    <name type="scientific">Acetivibrio saccincola</name>
    <dbReference type="NCBI Taxonomy" id="1677857"/>
    <lineage>
        <taxon>Bacteria</taxon>
        <taxon>Bacillati</taxon>
        <taxon>Bacillota</taxon>
        <taxon>Clostridia</taxon>
        <taxon>Eubacteriales</taxon>
        <taxon>Oscillospiraceae</taxon>
        <taxon>Acetivibrio</taxon>
    </lineage>
</organism>
<comment type="caution">
    <text evidence="4">The sequence shown here is derived from an EMBL/GenBank/DDBJ whole genome shotgun (WGS) entry which is preliminary data.</text>
</comment>
<reference evidence="4 5" key="1">
    <citation type="journal article" date="2018" name="Syst. Appl. Microbiol.">
        <title>Characterization and high-quality draft genome sequence of Herbivorax saccincola A7, an anaerobic, alkaliphilic, thermophilic, cellulolytic, and xylanolytic bacterium.</title>
        <authorList>
            <person name="Aikawa S."/>
            <person name="Baramee S."/>
            <person name="Sermsathanaswadi J."/>
            <person name="Thianheng P."/>
            <person name="Tachaapaikoon C."/>
            <person name="Shikata A."/>
            <person name="Waeonukul R."/>
            <person name="Pason P."/>
            <person name="Ratanakhanokchai K."/>
            <person name="Kosugi A."/>
        </authorList>
    </citation>
    <scope>NUCLEOTIDE SEQUENCE [LARGE SCALE GENOMIC DNA]</scope>
    <source>
        <strain evidence="4 5">A7</strain>
    </source>
</reference>
<proteinExistence type="predicted"/>
<feature type="domain" description="SLH" evidence="3">
    <location>
        <begin position="164"/>
        <end position="226"/>
    </location>
</feature>
<feature type="domain" description="SLH" evidence="3">
    <location>
        <begin position="100"/>
        <end position="163"/>
    </location>
</feature>
<evidence type="ECO:0000259" key="3">
    <source>
        <dbReference type="PROSITE" id="PS51272"/>
    </source>
</evidence>
<dbReference type="AlphaFoldDB" id="A0A2S8R7J9"/>
<dbReference type="PROSITE" id="PS51272">
    <property type="entry name" value="SLH"/>
    <property type="match status" value="3"/>
</dbReference>
<feature type="region of interest" description="Disordered" evidence="2">
    <location>
        <begin position="224"/>
        <end position="308"/>
    </location>
</feature>
<dbReference type="RefSeq" id="WP_105367547.1">
    <property type="nucleotide sequence ID" value="NZ_DAONOL010000002.1"/>
</dbReference>
<dbReference type="PANTHER" id="PTHR43308">
    <property type="entry name" value="OUTER MEMBRANE PROTEIN ALPHA-RELATED"/>
    <property type="match status" value="1"/>
</dbReference>
<keyword evidence="1" id="KW-0677">Repeat</keyword>
<feature type="compositionally biased region" description="Low complexity" evidence="2">
    <location>
        <begin position="249"/>
        <end position="263"/>
    </location>
</feature>